<dbReference type="AlphaFoldDB" id="A0A2P6RD95"/>
<keyword evidence="1" id="KW-0067">ATP-binding</keyword>
<dbReference type="GO" id="GO:0016787">
    <property type="term" value="F:hydrolase activity"/>
    <property type="evidence" value="ECO:0007669"/>
    <property type="project" value="UniProtKB-KW"/>
</dbReference>
<sequence length="219" mass="24022">MDLLHAQRENGTHGMLSLSLPLTIINDHPPLPSFLLLALLPHHLLHNFQYSLRYHTPPEYPAPFRHMSPRTSATVAVDAQVLPSPSPGIRRSLHASPSSNLPKLKSAEALSPEEAFRHLLHVVIIDGGTVASSSYSDEVVIALSSVLMISLISNLQPLQVLQLILELLLWMNSFGNVDVQALTLVFVETKKGADALEHWLCVNGFSATTIHGDRTQQVS</sequence>
<keyword evidence="1" id="KW-0378">Hydrolase</keyword>
<accession>A0A2P6RD95</accession>
<keyword evidence="1" id="KW-0547">Nucleotide-binding</keyword>
<keyword evidence="2" id="KW-1185">Reference proteome</keyword>
<evidence type="ECO:0000313" key="2">
    <source>
        <dbReference type="Proteomes" id="UP000238479"/>
    </source>
</evidence>
<dbReference type="Gene3D" id="3.40.50.300">
    <property type="entry name" value="P-loop containing nucleotide triphosphate hydrolases"/>
    <property type="match status" value="1"/>
</dbReference>
<name>A0A2P6RD95_ROSCH</name>
<keyword evidence="1" id="KW-0347">Helicase</keyword>
<dbReference type="GO" id="GO:0003724">
    <property type="term" value="F:RNA helicase activity"/>
    <property type="evidence" value="ECO:0007669"/>
    <property type="project" value="UniProtKB-EC"/>
</dbReference>
<reference evidence="1 2" key="1">
    <citation type="journal article" date="2018" name="Nat. Genet.">
        <title>The Rosa genome provides new insights in the design of modern roses.</title>
        <authorList>
            <person name="Bendahmane M."/>
        </authorList>
    </citation>
    <scope>NUCLEOTIDE SEQUENCE [LARGE SCALE GENOMIC DNA]</scope>
    <source>
        <strain evidence="2">cv. Old Blush</strain>
    </source>
</reference>
<comment type="caution">
    <text evidence="1">The sequence shown here is derived from an EMBL/GenBank/DDBJ whole genome shotgun (WGS) entry which is preliminary data.</text>
</comment>
<dbReference type="EMBL" id="PDCK01000041">
    <property type="protein sequence ID" value="PRQ44401.1"/>
    <property type="molecule type" value="Genomic_DNA"/>
</dbReference>
<dbReference type="Gramene" id="PRQ44401">
    <property type="protein sequence ID" value="PRQ44401"/>
    <property type="gene ID" value="RchiOBHm_Chr3g0478861"/>
</dbReference>
<evidence type="ECO:0000313" key="1">
    <source>
        <dbReference type="EMBL" id="PRQ44401.1"/>
    </source>
</evidence>
<proteinExistence type="predicted"/>
<dbReference type="InterPro" id="IPR027417">
    <property type="entry name" value="P-loop_NTPase"/>
</dbReference>
<organism evidence="1 2">
    <name type="scientific">Rosa chinensis</name>
    <name type="common">China rose</name>
    <dbReference type="NCBI Taxonomy" id="74649"/>
    <lineage>
        <taxon>Eukaryota</taxon>
        <taxon>Viridiplantae</taxon>
        <taxon>Streptophyta</taxon>
        <taxon>Embryophyta</taxon>
        <taxon>Tracheophyta</taxon>
        <taxon>Spermatophyta</taxon>
        <taxon>Magnoliopsida</taxon>
        <taxon>eudicotyledons</taxon>
        <taxon>Gunneridae</taxon>
        <taxon>Pentapetalae</taxon>
        <taxon>rosids</taxon>
        <taxon>fabids</taxon>
        <taxon>Rosales</taxon>
        <taxon>Rosaceae</taxon>
        <taxon>Rosoideae</taxon>
        <taxon>Rosoideae incertae sedis</taxon>
        <taxon>Rosa</taxon>
    </lineage>
</organism>
<dbReference type="STRING" id="74649.A0A2P6RD95"/>
<protein>
    <submittedName>
        <fullName evidence="1">Putative RNA helicase</fullName>
        <ecNumber evidence="1">3.6.4.13</ecNumber>
    </submittedName>
</protein>
<dbReference type="EC" id="3.6.4.13" evidence="1"/>
<dbReference type="Proteomes" id="UP000238479">
    <property type="component" value="Chromosome 3"/>
</dbReference>
<gene>
    <name evidence="1" type="ORF">RchiOBHm_Chr3g0478861</name>
</gene>